<evidence type="ECO:0000259" key="2">
    <source>
        <dbReference type="Pfam" id="PF13304"/>
    </source>
</evidence>
<keyword evidence="3" id="KW-0547">Nucleotide-binding</keyword>
<dbReference type="RefSeq" id="WP_008726303.1">
    <property type="nucleotide sequence ID" value="NZ_JH994111.1"/>
</dbReference>
<evidence type="ECO:0000313" key="3">
    <source>
        <dbReference type="EMBL" id="EKV55854.1"/>
    </source>
</evidence>
<dbReference type="Gene3D" id="3.40.50.300">
    <property type="entry name" value="P-loop containing nucleotide triphosphate hydrolases"/>
    <property type="match status" value="1"/>
</dbReference>
<name>A0A2U4F967_9SPIR</name>
<dbReference type="PANTHER" id="PTHR43581:SF2">
    <property type="entry name" value="EXCINUCLEASE ATPASE SUBUNIT"/>
    <property type="match status" value="1"/>
</dbReference>
<feature type="coiled-coil region" evidence="1">
    <location>
        <begin position="82"/>
        <end position="109"/>
    </location>
</feature>
<dbReference type="EMBL" id="ALNZ01000037">
    <property type="protein sequence ID" value="EKV55854.1"/>
    <property type="molecule type" value="Genomic_DNA"/>
</dbReference>
<evidence type="ECO:0000313" key="4">
    <source>
        <dbReference type="Proteomes" id="UP000011663"/>
    </source>
</evidence>
<dbReference type="OrthoDB" id="306339at2"/>
<dbReference type="GeneID" id="66489080"/>
<dbReference type="Pfam" id="PF13304">
    <property type="entry name" value="AAA_21"/>
    <property type="match status" value="1"/>
</dbReference>
<dbReference type="GO" id="GO:0005524">
    <property type="term" value="F:ATP binding"/>
    <property type="evidence" value="ECO:0007669"/>
    <property type="project" value="UniProtKB-KW"/>
</dbReference>
<keyword evidence="3" id="KW-0067">ATP-binding</keyword>
<dbReference type="SUPFAM" id="SSF52540">
    <property type="entry name" value="P-loop containing nucleoside triphosphate hydrolases"/>
    <property type="match status" value="1"/>
</dbReference>
<dbReference type="InterPro" id="IPR051396">
    <property type="entry name" value="Bact_Antivir_Def_Nuclease"/>
</dbReference>
<organism evidence="3 4">
    <name type="scientific">Brachyspira hampsonii 30446</name>
    <dbReference type="NCBI Taxonomy" id="1289135"/>
    <lineage>
        <taxon>Bacteria</taxon>
        <taxon>Pseudomonadati</taxon>
        <taxon>Spirochaetota</taxon>
        <taxon>Spirochaetia</taxon>
        <taxon>Brachyspirales</taxon>
        <taxon>Brachyspiraceae</taxon>
        <taxon>Brachyspira</taxon>
    </lineage>
</organism>
<gene>
    <name evidence="3" type="ORF">A966_13415</name>
</gene>
<dbReference type="STRING" id="1289135.A966_13415"/>
<proteinExistence type="predicted"/>
<evidence type="ECO:0000256" key="1">
    <source>
        <dbReference type="SAM" id="Coils"/>
    </source>
</evidence>
<dbReference type="AlphaFoldDB" id="A0A2U4F967"/>
<accession>A0A2U4F967</accession>
<dbReference type="PANTHER" id="PTHR43581">
    <property type="entry name" value="ATP/GTP PHOSPHATASE"/>
    <property type="match status" value="1"/>
</dbReference>
<protein>
    <submittedName>
        <fullName evidence="3">ATP-binding protein</fullName>
    </submittedName>
</protein>
<dbReference type="Proteomes" id="UP000011663">
    <property type="component" value="Unassembled WGS sequence"/>
</dbReference>
<comment type="caution">
    <text evidence="3">The sequence shown here is derived from an EMBL/GenBank/DDBJ whole genome shotgun (WGS) entry which is preliminary data.</text>
</comment>
<reference evidence="3 4" key="1">
    <citation type="submission" date="2012-07" db="EMBL/GenBank/DDBJ databases">
        <title>Genome sequence of Brachyspira sp. 30446, isolated from a pig with mucohaemorrhagic colitis.</title>
        <authorList>
            <person name="Rubin J.E."/>
            <person name="Fernando C."/>
            <person name="Harding J.C.S."/>
            <person name="Hill J.E."/>
        </authorList>
    </citation>
    <scope>NUCLEOTIDE SEQUENCE [LARGE SCALE GENOMIC DNA]</scope>
    <source>
        <strain evidence="3 4">30446</strain>
    </source>
</reference>
<dbReference type="GO" id="GO:0016887">
    <property type="term" value="F:ATP hydrolysis activity"/>
    <property type="evidence" value="ECO:0007669"/>
    <property type="project" value="InterPro"/>
</dbReference>
<dbReference type="InterPro" id="IPR003959">
    <property type="entry name" value="ATPase_AAA_core"/>
</dbReference>
<keyword evidence="1" id="KW-0175">Coiled coil</keyword>
<sequence>MYVENVHISNFTVFKDCSTNFSKGVNIFIGENGTGKTHLLKAIYCLNESFYEKVGNNKYKMSVDKLHYPFNHTFNLLNKLKYNKIKDNIKDKETELHEYIRQFSLLEDKEEKKGLKIYIVNKFNEYFNFITDWEIEFNNVIIKLLNNNTKIKDNMIFSNNVFYIYDKNNIKDNESLFDDNEYTFKYKKITYIPCKDILTNSKGFISLYNKREVSFESVYYDILNKAFVPQLRELDPYLEDIAKKIENAIGGIVIQKDEVFFIKYKDFGEVQFTMVAEGHKKLALLWLLIKNGEIDKDTILLFDEPESNLNPKLTRVLVEILLSLSRVGVQIFLATHNNFIIEDFELQRKENDKIKFHSFYFDEDKNNGVLIESNEYLNNIQHNSIEDKFEEQHLQSIEKAFKN</sequence>
<dbReference type="InterPro" id="IPR027417">
    <property type="entry name" value="P-loop_NTPase"/>
</dbReference>
<feature type="domain" description="ATPase AAA-type core" evidence="2">
    <location>
        <begin position="25"/>
        <end position="342"/>
    </location>
</feature>